<evidence type="ECO:0000256" key="10">
    <source>
        <dbReference type="ARBA" id="ARBA00023136"/>
    </source>
</evidence>
<evidence type="ECO:0000256" key="5">
    <source>
        <dbReference type="ARBA" id="ARBA00022692"/>
    </source>
</evidence>
<keyword evidence="6 11" id="KW-0999">Mitochondrion inner membrane</keyword>
<keyword evidence="10" id="KW-0472">Membrane</keyword>
<keyword evidence="7 11" id="KW-0249">Electron transport</keyword>
<evidence type="ECO:0000256" key="4">
    <source>
        <dbReference type="ARBA" id="ARBA00022660"/>
    </source>
</evidence>
<protein>
    <recommendedName>
        <fullName evidence="11">Complex III subunit 9</fullName>
    </recommendedName>
</protein>
<dbReference type="GO" id="GO:0006122">
    <property type="term" value="P:mitochondrial electron transport, ubiquinol to cytochrome c"/>
    <property type="evidence" value="ECO:0007669"/>
    <property type="project" value="UniProtKB-UniRule"/>
</dbReference>
<evidence type="ECO:0000256" key="7">
    <source>
        <dbReference type="ARBA" id="ARBA00022982"/>
    </source>
</evidence>
<dbReference type="FunFam" id="1.20.5.260:FF:000001">
    <property type="entry name" value="Cytochrome b-c1 complex subunit 9"/>
    <property type="match status" value="1"/>
</dbReference>
<keyword evidence="5" id="KW-0812">Transmembrane</keyword>
<evidence type="ECO:0000256" key="9">
    <source>
        <dbReference type="ARBA" id="ARBA00023128"/>
    </source>
</evidence>
<dbReference type="PANTHER" id="PTHR12980:SF0">
    <property type="entry name" value="CYTOCHROME B-C1 COMPLEX SUBUNIT 9"/>
    <property type="match status" value="1"/>
</dbReference>
<organism evidence="12 13">
    <name type="scientific">Callosobruchus maculatus</name>
    <name type="common">Southern cowpea weevil</name>
    <name type="synonym">Pulse bruchid</name>
    <dbReference type="NCBI Taxonomy" id="64391"/>
    <lineage>
        <taxon>Eukaryota</taxon>
        <taxon>Metazoa</taxon>
        <taxon>Ecdysozoa</taxon>
        <taxon>Arthropoda</taxon>
        <taxon>Hexapoda</taxon>
        <taxon>Insecta</taxon>
        <taxon>Pterygota</taxon>
        <taxon>Neoptera</taxon>
        <taxon>Endopterygota</taxon>
        <taxon>Coleoptera</taxon>
        <taxon>Polyphaga</taxon>
        <taxon>Cucujiformia</taxon>
        <taxon>Chrysomeloidea</taxon>
        <taxon>Chrysomelidae</taxon>
        <taxon>Bruchinae</taxon>
        <taxon>Bruchini</taxon>
        <taxon>Callosobruchus</taxon>
    </lineage>
</organism>
<name>A0A653CVY3_CALMS</name>
<comment type="function">
    <text evidence="11">Component of the ubiquinol-cytochrome c oxidoreductase, a multisubunit transmembrane complex that is part of the mitochondrial electron transport chain which drives oxidative phosphorylation. The complex plays an important role in the uptake of multiple carbon sources present in different host niches.</text>
</comment>
<evidence type="ECO:0000313" key="13">
    <source>
        <dbReference type="Proteomes" id="UP000410492"/>
    </source>
</evidence>
<evidence type="ECO:0000256" key="6">
    <source>
        <dbReference type="ARBA" id="ARBA00022792"/>
    </source>
</evidence>
<dbReference type="EMBL" id="CAACVG010008853">
    <property type="protein sequence ID" value="VEN51253.1"/>
    <property type="molecule type" value="Genomic_DNA"/>
</dbReference>
<dbReference type="OrthoDB" id="44067at2759"/>
<reference evidence="12 13" key="1">
    <citation type="submission" date="2019-01" db="EMBL/GenBank/DDBJ databases">
        <authorList>
            <person name="Sayadi A."/>
        </authorList>
    </citation>
    <scope>NUCLEOTIDE SEQUENCE [LARGE SCALE GENOMIC DNA]</scope>
</reference>
<dbReference type="GO" id="GO:0045275">
    <property type="term" value="C:respiratory chain complex III"/>
    <property type="evidence" value="ECO:0007669"/>
    <property type="project" value="UniProtKB-UniRule"/>
</dbReference>
<keyword evidence="8" id="KW-1133">Transmembrane helix</keyword>
<proteinExistence type="inferred from homology"/>
<sequence>MGLNETVYNLIFKRTSTMTLACIASAFFFERTFDLVTESFFEKYNEGKLWKHIKDKYQQ</sequence>
<dbReference type="PANTHER" id="PTHR12980">
    <property type="entry name" value="UBIQUINOL-CYTOCHROME C REDUCTASE COMPLEX, SUBUNIT X"/>
    <property type="match status" value="1"/>
</dbReference>
<dbReference type="AlphaFoldDB" id="A0A653CVY3"/>
<dbReference type="InterPro" id="IPR008027">
    <property type="entry name" value="QCR9"/>
</dbReference>
<keyword evidence="9 11" id="KW-0496">Mitochondrion</keyword>
<dbReference type="SUPFAM" id="SSF81514">
    <property type="entry name" value="Subunit X (non-heme 7 kDa protein) of cytochrome bc1 complex (Ubiquinol-cytochrome c reductase)"/>
    <property type="match status" value="1"/>
</dbReference>
<dbReference type="GO" id="GO:0005743">
    <property type="term" value="C:mitochondrial inner membrane"/>
    <property type="evidence" value="ECO:0007669"/>
    <property type="project" value="UniProtKB-SubCell"/>
</dbReference>
<comment type="subunit">
    <text evidence="11">Component of the ubiquinol-cytochrome c oxidoreductase (cytochrome b-c1 complex, complex III, CIII), a multisubunit enzyme composed of 3 respiratory subunits cytochrome b, cytochrome c1 and Rieske protein, 2 core protein subunits, and additional low-molecular weight protein subunits.</text>
</comment>
<comment type="similarity">
    <text evidence="2 11">Belongs to the UQCR10/QCR9 family.</text>
</comment>
<dbReference type="Gene3D" id="1.20.5.260">
    <property type="entry name" value="Cytochrome b-c1 complex subunit 9"/>
    <property type="match status" value="1"/>
</dbReference>
<evidence type="ECO:0000256" key="3">
    <source>
        <dbReference type="ARBA" id="ARBA00022448"/>
    </source>
</evidence>
<evidence type="ECO:0000256" key="2">
    <source>
        <dbReference type="ARBA" id="ARBA00007856"/>
    </source>
</evidence>
<evidence type="ECO:0000256" key="8">
    <source>
        <dbReference type="ARBA" id="ARBA00022989"/>
    </source>
</evidence>
<keyword evidence="13" id="KW-1185">Reference proteome</keyword>
<evidence type="ECO:0000256" key="11">
    <source>
        <dbReference type="RuleBase" id="RU368056"/>
    </source>
</evidence>
<accession>A0A653CVY3</accession>
<keyword evidence="4 11" id="KW-0679">Respiratory chain</keyword>
<keyword evidence="3 11" id="KW-0813">Transport</keyword>
<gene>
    <name evidence="12" type="ORF">CALMAC_LOCUS11782</name>
</gene>
<dbReference type="Pfam" id="PF05365">
    <property type="entry name" value="UCR_UQCRX_QCR9"/>
    <property type="match status" value="1"/>
</dbReference>
<evidence type="ECO:0000313" key="12">
    <source>
        <dbReference type="EMBL" id="VEN51253.1"/>
    </source>
</evidence>
<evidence type="ECO:0000256" key="1">
    <source>
        <dbReference type="ARBA" id="ARBA00004434"/>
    </source>
</evidence>
<dbReference type="Proteomes" id="UP000410492">
    <property type="component" value="Unassembled WGS sequence"/>
</dbReference>
<comment type="subcellular location">
    <subcellularLocation>
        <location evidence="1 11">Mitochondrion inner membrane</location>
        <topology evidence="1 11">Single-pass membrane protein</topology>
    </subcellularLocation>
</comment>
<dbReference type="InterPro" id="IPR036656">
    <property type="entry name" value="QCR9_sf"/>
</dbReference>